<dbReference type="InterPro" id="IPR044594">
    <property type="entry name" value="HIPP01/3/5/6"/>
</dbReference>
<evidence type="ECO:0000256" key="1">
    <source>
        <dbReference type="SAM" id="MobiDB-lite"/>
    </source>
</evidence>
<dbReference type="AlphaFoldDB" id="A0AA39VLU5"/>
<dbReference type="EMBL" id="JAUESC010000383">
    <property type="protein sequence ID" value="KAK0584772.1"/>
    <property type="molecule type" value="Genomic_DNA"/>
</dbReference>
<evidence type="ECO:0000259" key="2">
    <source>
        <dbReference type="PROSITE" id="PS50846"/>
    </source>
</evidence>
<dbReference type="PANTHER" id="PTHR46413">
    <property type="entry name" value="HEAVY METAL-ASSOCIATED ISOPRENYLATED PLANT PROTEIN 6"/>
    <property type="match status" value="1"/>
</dbReference>
<keyword evidence="4" id="KW-1185">Reference proteome</keyword>
<dbReference type="PROSITE" id="PS50846">
    <property type="entry name" value="HMA_2"/>
    <property type="match status" value="2"/>
</dbReference>
<feature type="region of interest" description="Disordered" evidence="1">
    <location>
        <begin position="230"/>
        <end position="250"/>
    </location>
</feature>
<dbReference type="Gene3D" id="3.30.70.100">
    <property type="match status" value="2"/>
</dbReference>
<sequence length="360" mass="39858">MSQNVGTLNTKALVDNHDPKEVDNMQLLVLEEQNRHSERQYPVEENIPILVPQLSEEIQIPSVVIDLDTEVLHGQTSGTSRVTPAEKEAAAAAGGGGEKKPNKKKKPRKKKIDNEKPPKESTVVLKFELHCEGCINKHKKTISKFKGVENVTVDGARDLVTVKGTMDAKELAPYLKKKLKKPVEVVPPAKKETAPAPVDKGGEKDKAVAADGGRDGAKDEYYRCPCPYPQPVNRSENKPGEKKIGNKKPPKENKVVLKIGLHCEGCIKKIKKKISTSKGVEDVTIDSARDLVTVKGTMDAKELAPYLEEKLKRTVEVVPPAKKDDGGEKKDNKEAGAKIEYYGYPYPYPQPENYWYYGNL</sequence>
<reference evidence="3" key="1">
    <citation type="journal article" date="2022" name="Plant J.">
        <title>Strategies of tolerance reflected in two North American maple genomes.</title>
        <authorList>
            <person name="McEvoy S.L."/>
            <person name="Sezen U.U."/>
            <person name="Trouern-Trend A."/>
            <person name="McMahon S.M."/>
            <person name="Schaberg P.G."/>
            <person name="Yang J."/>
            <person name="Wegrzyn J.L."/>
            <person name="Swenson N.G."/>
        </authorList>
    </citation>
    <scope>NUCLEOTIDE SEQUENCE</scope>
    <source>
        <strain evidence="3">NS2018</strain>
    </source>
</reference>
<accession>A0AA39VLU5</accession>
<gene>
    <name evidence="3" type="ORF">LWI29_018417</name>
</gene>
<dbReference type="PANTHER" id="PTHR46413:SF1">
    <property type="entry name" value="HEAVY METAL-ASSOCIATED ISOPRENYLATED PLANT PROTEIN 6"/>
    <property type="match status" value="1"/>
</dbReference>
<proteinExistence type="predicted"/>
<feature type="compositionally biased region" description="Basic and acidic residues" evidence="1">
    <location>
        <begin position="200"/>
        <end position="214"/>
    </location>
</feature>
<protein>
    <recommendedName>
        <fullName evidence="2">HMA domain-containing protein</fullName>
    </recommendedName>
</protein>
<dbReference type="SUPFAM" id="SSF55008">
    <property type="entry name" value="HMA, heavy metal-associated domain"/>
    <property type="match status" value="2"/>
</dbReference>
<evidence type="ECO:0000313" key="3">
    <source>
        <dbReference type="EMBL" id="KAK0584772.1"/>
    </source>
</evidence>
<reference evidence="3" key="2">
    <citation type="submission" date="2023-06" db="EMBL/GenBank/DDBJ databases">
        <authorList>
            <person name="Swenson N.G."/>
            <person name="Wegrzyn J.L."/>
            <person name="Mcevoy S.L."/>
        </authorList>
    </citation>
    <scope>NUCLEOTIDE SEQUENCE</scope>
    <source>
        <strain evidence="3">NS2018</strain>
        <tissue evidence="3">Leaf</tissue>
    </source>
</reference>
<organism evidence="3 4">
    <name type="scientific">Acer saccharum</name>
    <name type="common">Sugar maple</name>
    <dbReference type="NCBI Taxonomy" id="4024"/>
    <lineage>
        <taxon>Eukaryota</taxon>
        <taxon>Viridiplantae</taxon>
        <taxon>Streptophyta</taxon>
        <taxon>Embryophyta</taxon>
        <taxon>Tracheophyta</taxon>
        <taxon>Spermatophyta</taxon>
        <taxon>Magnoliopsida</taxon>
        <taxon>eudicotyledons</taxon>
        <taxon>Gunneridae</taxon>
        <taxon>Pentapetalae</taxon>
        <taxon>rosids</taxon>
        <taxon>malvids</taxon>
        <taxon>Sapindales</taxon>
        <taxon>Sapindaceae</taxon>
        <taxon>Hippocastanoideae</taxon>
        <taxon>Acereae</taxon>
        <taxon>Acer</taxon>
    </lineage>
</organism>
<evidence type="ECO:0000313" key="4">
    <source>
        <dbReference type="Proteomes" id="UP001168877"/>
    </source>
</evidence>
<feature type="domain" description="HMA" evidence="2">
    <location>
        <begin position="252"/>
        <end position="319"/>
    </location>
</feature>
<dbReference type="InterPro" id="IPR006121">
    <property type="entry name" value="HMA_dom"/>
</dbReference>
<feature type="region of interest" description="Disordered" evidence="1">
    <location>
        <begin position="75"/>
        <end position="119"/>
    </location>
</feature>
<dbReference type="Proteomes" id="UP001168877">
    <property type="component" value="Unassembled WGS sequence"/>
</dbReference>
<feature type="domain" description="HMA" evidence="2">
    <location>
        <begin position="120"/>
        <end position="183"/>
    </location>
</feature>
<dbReference type="CDD" id="cd00371">
    <property type="entry name" value="HMA"/>
    <property type="match status" value="1"/>
</dbReference>
<feature type="compositionally biased region" description="Basic residues" evidence="1">
    <location>
        <begin position="101"/>
        <end position="111"/>
    </location>
</feature>
<name>A0AA39VLU5_ACESA</name>
<dbReference type="InterPro" id="IPR036163">
    <property type="entry name" value="HMA_dom_sf"/>
</dbReference>
<comment type="caution">
    <text evidence="3">The sequence shown here is derived from an EMBL/GenBank/DDBJ whole genome shotgun (WGS) entry which is preliminary data.</text>
</comment>
<dbReference type="GO" id="GO:0046872">
    <property type="term" value="F:metal ion binding"/>
    <property type="evidence" value="ECO:0007669"/>
    <property type="project" value="InterPro"/>
</dbReference>
<feature type="region of interest" description="Disordered" evidence="1">
    <location>
        <begin position="188"/>
        <end position="214"/>
    </location>
</feature>
<dbReference type="Pfam" id="PF00403">
    <property type="entry name" value="HMA"/>
    <property type="match status" value="2"/>
</dbReference>
<feature type="compositionally biased region" description="Basic and acidic residues" evidence="1">
    <location>
        <begin position="235"/>
        <end position="250"/>
    </location>
</feature>